<feature type="region of interest" description="Disordered" evidence="1">
    <location>
        <begin position="427"/>
        <end position="507"/>
    </location>
</feature>
<keyword evidence="2" id="KW-0472">Membrane</keyword>
<feature type="transmembrane region" description="Helical" evidence="2">
    <location>
        <begin position="81"/>
        <end position="99"/>
    </location>
</feature>
<feature type="transmembrane region" description="Helical" evidence="2">
    <location>
        <begin position="1304"/>
        <end position="1325"/>
    </location>
</feature>
<feature type="compositionally biased region" description="Basic and acidic residues" evidence="1">
    <location>
        <begin position="493"/>
        <end position="502"/>
    </location>
</feature>
<feature type="transmembrane region" description="Helical" evidence="2">
    <location>
        <begin position="282"/>
        <end position="301"/>
    </location>
</feature>
<keyword evidence="2" id="KW-0812">Transmembrane</keyword>
<proteinExistence type="predicted"/>
<keyword evidence="2" id="KW-1133">Transmembrane helix</keyword>
<evidence type="ECO:0000313" key="4">
    <source>
        <dbReference type="Proteomes" id="UP000722791"/>
    </source>
</evidence>
<dbReference type="OrthoDB" id="541625at2759"/>
<dbReference type="InterPro" id="IPR036770">
    <property type="entry name" value="Ankyrin_rpt-contain_sf"/>
</dbReference>
<protein>
    <submittedName>
        <fullName evidence="3">Uncharacterized protein</fullName>
    </submittedName>
</protein>
<dbReference type="SUPFAM" id="SSF48403">
    <property type="entry name" value="Ankyrin repeat"/>
    <property type="match status" value="1"/>
</dbReference>
<sequence>MSSFPSVRFRRCKTKDSCSQSSPGKTAASGDLPSCTEACVYGTSRTRGPVMKLHAASEGLGGPPVAAPAAVQQTGLSSRRYYDLIYIFTVLLAFPLYWVKVIDWRLCSAAYSEDNDPWLIQAPPLAWTKAWPCNGGQLSKLGQVLALPMPFLRSLAWPICYSELLFFTSFYTVFVGGLLMLAVTHGSKYDTANPWRLLWAFICRTQVRAAPLLVKLLRPQTPWPLGISQSLPLEAPANMLYNVALMSPWRHQALGALVDVLLVSVICRLFGSNWPHAMPPRLVVLLHAVCGLLAVIISALMSPSLSSCPTPGGERAGSTVSRKLPEQMAGKMLSSPDEGEGEDLVQGKGLYRRCGETDRGPQSELHGAVQASAAGMAPLVAESAFVGEHIDIPPAKPSTSSPRSDPGCGAEQQQELLHLCRRLVHGEATVDQTAGPQSATRSSTGDDDGNANFRPEPSPNISSCGTSISTGSDSKRSKITQGGAGADGSVTSEDDRRERPREGTTYGDALTWTHMNIKVLHIELSDLPPQVSERLVAAVIDSYPNIGCTDVTLRSGCIEVHLDLLRRVAPAGPEASVGVVGSAVRQPSPADPDSDMGMNMRDLAPAAAEQQGLASCILHAMGLPQGYNAAVRAQVGAHLLTLTPAAGSSGSWAVLGTRRMQAHEVPWVTRVDPPAVVALAAPVVPLPAAGATGVSNGSSSSSNGVHVATLRLTISGTAERLAVAHEDGDLEVLALFEGAFLRFSDLQWGALEESPYAAVGSSSAADGAAAMAPRMVRLPPSLALSRRTLTAKLALPCGRTGAVSLLLMRRGTAGRSHSLLLLQPGDVAIAGEVAVLQEVSHAAAWRVAADVAGPPASSVASFVRDLGHWLQYRDFWRRKAAVCQLAAAGSDRRGGARSTRLAGRLSALWAGSLLSWSRRNSAGGGDGALRLQVKPQWYGRRTGQQTAGAERTAAATFAHSLGRTAAAHGHLHHHAQVGDSDLLDQDSSGNEGCRPQPRDASQPSSPPGRHAPFSLANGHVQPLFGMNGSAASSPSVGEQERLMQGSVPAFDQRTYQNHMRTARRVLLEFALEQRCAAVAAALLEPAPVPSLPQLVDAGFGAVYGAAGYLMELAESSRAASHDGLTLLHRAVRSGDVATVEVVLRASARAADTAAAVAMATAAPQPPAQSRSEGASDRRRLNLYDWDTPDVHGITPLHYLAVLDDAGALARHVLSTHAEALALWNTGRPDMPSPASFAAQNGLDIDTDTLHRHGEREATASSIGSDGETAPGSRPLFLTTLLGFPCCKMERRYQRFACARAQGGVLPGALVLLLLHVVACAAGLLQTLSHPHASCRRGMLPLVVLQGGSFLLALYCYQSTALVRRNLSCSVAAWVMQSLALAVLLANPLTLTGRLGCADIAVGAADGSSSSVAAGWGLVTGWVCSSAVLHHGLLALHHALAVATVPYAHPYALLKVLAVQAVELAFYMLLVAYLTVGWGTFGIADADGGMDRGDGGEANTGINGSGGGGYAANSLGVRLAWAGLATAHVAGGSLLRGVTSSVLILVADLHTRAAFVCSHPQQPALMPQLQLQHQGEKRAKLD</sequence>
<name>A0A8J4G9Z5_9CHLO</name>
<dbReference type="Proteomes" id="UP000722791">
    <property type="component" value="Unassembled WGS sequence"/>
</dbReference>
<gene>
    <name evidence="3" type="ORF">Vretimale_7709</name>
</gene>
<reference evidence="3" key="1">
    <citation type="journal article" date="2021" name="Proc. Natl. Acad. Sci. U.S.A.">
        <title>Three genomes in the algal genus Volvox reveal the fate of a haploid sex-determining region after a transition to homothallism.</title>
        <authorList>
            <person name="Yamamoto K."/>
            <person name="Hamaji T."/>
            <person name="Kawai-Toyooka H."/>
            <person name="Matsuzaki R."/>
            <person name="Takahashi F."/>
            <person name="Nishimura Y."/>
            <person name="Kawachi M."/>
            <person name="Noguchi H."/>
            <person name="Minakuchi Y."/>
            <person name="Umen J.G."/>
            <person name="Toyoda A."/>
            <person name="Nozaki H."/>
        </authorList>
    </citation>
    <scope>NUCLEOTIDE SEQUENCE</scope>
    <source>
        <strain evidence="3">NIES-3785</strain>
    </source>
</reference>
<dbReference type="Gene3D" id="1.25.40.20">
    <property type="entry name" value="Ankyrin repeat-containing domain"/>
    <property type="match status" value="1"/>
</dbReference>
<feature type="transmembrane region" description="Helical" evidence="2">
    <location>
        <begin position="155"/>
        <end position="183"/>
    </location>
</feature>
<feature type="transmembrane region" description="Helical" evidence="2">
    <location>
        <begin position="1463"/>
        <end position="1483"/>
    </location>
</feature>
<dbReference type="PROSITE" id="PS50297">
    <property type="entry name" value="ANK_REP_REGION"/>
    <property type="match status" value="1"/>
</dbReference>
<evidence type="ECO:0000256" key="1">
    <source>
        <dbReference type="SAM" id="MobiDB-lite"/>
    </source>
</evidence>
<accession>A0A8J4G9Z5</accession>
<feature type="compositionally biased region" description="Polar residues" evidence="1">
    <location>
        <begin position="430"/>
        <end position="443"/>
    </location>
</feature>
<dbReference type="InterPro" id="IPR002110">
    <property type="entry name" value="Ankyrin_rpt"/>
</dbReference>
<feature type="transmembrane region" description="Helical" evidence="2">
    <location>
        <begin position="1368"/>
        <end position="1385"/>
    </location>
</feature>
<organism evidence="3 4">
    <name type="scientific">Volvox reticuliferus</name>
    <dbReference type="NCBI Taxonomy" id="1737510"/>
    <lineage>
        <taxon>Eukaryota</taxon>
        <taxon>Viridiplantae</taxon>
        <taxon>Chlorophyta</taxon>
        <taxon>core chlorophytes</taxon>
        <taxon>Chlorophyceae</taxon>
        <taxon>CS clade</taxon>
        <taxon>Chlamydomonadales</taxon>
        <taxon>Volvocaceae</taxon>
        <taxon>Volvox</taxon>
    </lineage>
</organism>
<feature type="region of interest" description="Disordered" evidence="1">
    <location>
        <begin position="306"/>
        <end position="344"/>
    </location>
</feature>
<dbReference type="PROSITE" id="PS50088">
    <property type="entry name" value="ANK_REPEAT"/>
    <property type="match status" value="1"/>
</dbReference>
<feature type="transmembrane region" description="Helical" evidence="2">
    <location>
        <begin position="1337"/>
        <end position="1356"/>
    </location>
</feature>
<feature type="region of interest" description="Disordered" evidence="1">
    <location>
        <begin position="390"/>
        <end position="412"/>
    </location>
</feature>
<evidence type="ECO:0000313" key="3">
    <source>
        <dbReference type="EMBL" id="GIM02913.1"/>
    </source>
</evidence>
<evidence type="ECO:0000256" key="2">
    <source>
        <dbReference type="SAM" id="Phobius"/>
    </source>
</evidence>
<dbReference type="EMBL" id="BNCQ01000012">
    <property type="protein sequence ID" value="GIM02913.1"/>
    <property type="molecule type" value="Genomic_DNA"/>
</dbReference>
<feature type="region of interest" description="Disordered" evidence="1">
    <location>
        <begin position="980"/>
        <end position="1018"/>
    </location>
</feature>
<comment type="caution">
    <text evidence="3">The sequence shown here is derived from an EMBL/GenBank/DDBJ whole genome shotgun (WGS) entry which is preliminary data.</text>
</comment>
<feature type="compositionally biased region" description="Low complexity" evidence="1">
    <location>
        <begin position="461"/>
        <end position="472"/>
    </location>
</feature>
<feature type="transmembrane region" description="Helical" evidence="2">
    <location>
        <begin position="249"/>
        <end position="270"/>
    </location>
</feature>